<dbReference type="InterPro" id="IPR046799">
    <property type="entry name" value="ROXA-like_wH"/>
</dbReference>
<comment type="caution">
    <text evidence="7">The sequence shown here is derived from an EMBL/GenBank/DDBJ whole genome shotgun (WGS) entry which is preliminary data.</text>
</comment>
<dbReference type="Gene3D" id="3.40.366.30">
    <property type="entry name" value="50S ribosomal protein L16 arginine hydroxylase, Chain A, Domain 2"/>
    <property type="match status" value="1"/>
</dbReference>
<gene>
    <name evidence="7" type="ORF">CRI94_04565</name>
</gene>
<organism evidence="7 8">
    <name type="scientific">Longibacter salinarum</name>
    <dbReference type="NCBI Taxonomy" id="1850348"/>
    <lineage>
        <taxon>Bacteria</taxon>
        <taxon>Pseudomonadati</taxon>
        <taxon>Rhodothermota</taxon>
        <taxon>Rhodothermia</taxon>
        <taxon>Rhodothermales</taxon>
        <taxon>Salisaetaceae</taxon>
        <taxon>Longibacter</taxon>
    </lineage>
</organism>
<dbReference type="Gene3D" id="2.60.120.650">
    <property type="entry name" value="Cupin"/>
    <property type="match status" value="1"/>
</dbReference>
<dbReference type="AlphaFoldDB" id="A0A2A8D074"/>
<dbReference type="GO" id="GO:0046872">
    <property type="term" value="F:metal ion binding"/>
    <property type="evidence" value="ECO:0007669"/>
    <property type="project" value="UniProtKB-KW"/>
</dbReference>
<accession>A0A2A8D074</accession>
<protein>
    <submittedName>
        <fullName evidence="7">Cupin</fullName>
    </submittedName>
</protein>
<evidence type="ECO:0000313" key="8">
    <source>
        <dbReference type="Proteomes" id="UP000220102"/>
    </source>
</evidence>
<evidence type="ECO:0000313" key="7">
    <source>
        <dbReference type="EMBL" id="PEN14316.1"/>
    </source>
</evidence>
<dbReference type="OrthoDB" id="9764016at2"/>
<evidence type="ECO:0000256" key="4">
    <source>
        <dbReference type="ARBA" id="ARBA00023002"/>
    </source>
</evidence>
<dbReference type="PROSITE" id="PS51184">
    <property type="entry name" value="JMJC"/>
    <property type="match status" value="1"/>
</dbReference>
<evidence type="ECO:0000256" key="3">
    <source>
        <dbReference type="ARBA" id="ARBA00022964"/>
    </source>
</evidence>
<keyword evidence="2" id="KW-0479">Metal-binding</keyword>
<sequence>MPIPSTLLGDLSPETFLNEYWQKKPLLIRGALPTFESPLEPGELAGLACEEGVESRLILEEGGEKPWELRFGPFDEEDFLSLPESKWTVLVQEVDRLIPEVADLLDAFAFVPKWRIDDVMVSYAPKDGNVGAHIDNYDVFLLQGQGTRRWEWGEEPVQNEEIVPDLDVRMLKDFEADREAVLEPGDMLYLPPRVAHHGVSLDDECMTYSIGFRAPSHEELIADFMQYAMERIDPDARYGDPDLTVPDEPGEISADALASIRGLLRSLTEDDDTIDRWFGAFVTEPKRDRFAMPLPEDVSAGEIAEAIRSGEGLRRGPATNLAFIPHDDGTASLFANGSEILLGDEIAFAAPLLTGTEFIPSRELTPHLDDDAFLSLVQHLVNDGLLELSPPVE</sequence>
<reference evidence="7 8" key="1">
    <citation type="submission" date="2017-10" db="EMBL/GenBank/DDBJ databases">
        <title>Draft genome of Longibacter Salinarum.</title>
        <authorList>
            <person name="Goh K.M."/>
            <person name="Shamsir M.S."/>
            <person name="Lim S.W."/>
        </authorList>
    </citation>
    <scope>NUCLEOTIDE SEQUENCE [LARGE SCALE GENOMIC DNA]</scope>
    <source>
        <strain evidence="7 8">KCTC 52045</strain>
    </source>
</reference>
<evidence type="ECO:0000256" key="5">
    <source>
        <dbReference type="ARBA" id="ARBA00023004"/>
    </source>
</evidence>
<feature type="domain" description="JmjC" evidence="6">
    <location>
        <begin position="100"/>
        <end position="229"/>
    </location>
</feature>
<evidence type="ECO:0000256" key="1">
    <source>
        <dbReference type="ARBA" id="ARBA00001954"/>
    </source>
</evidence>
<keyword evidence="3" id="KW-0223">Dioxygenase</keyword>
<dbReference type="InterPro" id="IPR039994">
    <property type="entry name" value="NO66-like"/>
</dbReference>
<dbReference type="InterPro" id="IPR003347">
    <property type="entry name" value="JmjC_dom"/>
</dbReference>
<evidence type="ECO:0000259" key="6">
    <source>
        <dbReference type="PROSITE" id="PS51184"/>
    </source>
</evidence>
<name>A0A2A8D074_9BACT</name>
<dbReference type="Pfam" id="PF08007">
    <property type="entry name" value="JmjC_2"/>
    <property type="match status" value="1"/>
</dbReference>
<dbReference type="SMART" id="SM00558">
    <property type="entry name" value="JmjC"/>
    <property type="match status" value="1"/>
</dbReference>
<evidence type="ECO:0000256" key="2">
    <source>
        <dbReference type="ARBA" id="ARBA00022723"/>
    </source>
</evidence>
<dbReference type="RefSeq" id="WP_098074494.1">
    <property type="nucleotide sequence ID" value="NZ_PDEQ01000002.1"/>
</dbReference>
<proteinExistence type="predicted"/>
<dbReference type="PANTHER" id="PTHR13096">
    <property type="entry name" value="MINA53 MYC INDUCED NUCLEAR ANTIGEN"/>
    <property type="match status" value="1"/>
</dbReference>
<dbReference type="PANTHER" id="PTHR13096:SF8">
    <property type="entry name" value="RIBOSOMAL OXYGENASE 1"/>
    <property type="match status" value="1"/>
</dbReference>
<dbReference type="GO" id="GO:0016706">
    <property type="term" value="F:2-oxoglutarate-dependent dioxygenase activity"/>
    <property type="evidence" value="ECO:0007669"/>
    <property type="project" value="TreeGrafter"/>
</dbReference>
<keyword evidence="4" id="KW-0560">Oxidoreductase</keyword>
<dbReference type="EMBL" id="PDEQ01000002">
    <property type="protein sequence ID" value="PEN14316.1"/>
    <property type="molecule type" value="Genomic_DNA"/>
</dbReference>
<keyword evidence="8" id="KW-1185">Reference proteome</keyword>
<dbReference type="Proteomes" id="UP000220102">
    <property type="component" value="Unassembled WGS sequence"/>
</dbReference>
<comment type="cofactor">
    <cofactor evidence="1">
        <name>Fe(2+)</name>
        <dbReference type="ChEBI" id="CHEBI:29033"/>
    </cofactor>
</comment>
<dbReference type="SUPFAM" id="SSF51197">
    <property type="entry name" value="Clavaminate synthase-like"/>
    <property type="match status" value="1"/>
</dbReference>
<dbReference type="Pfam" id="PF20514">
    <property type="entry name" value="WHD_ROXA"/>
    <property type="match status" value="1"/>
</dbReference>
<keyword evidence="5" id="KW-0408">Iron</keyword>